<accession>A0A8J7UL49</accession>
<protein>
    <submittedName>
        <fullName evidence="4">MmgE/PrpD family protein</fullName>
    </submittedName>
</protein>
<dbReference type="SUPFAM" id="SSF103378">
    <property type="entry name" value="2-methylcitrate dehydratase PrpD"/>
    <property type="match status" value="1"/>
</dbReference>
<dbReference type="Gene3D" id="3.30.1330.120">
    <property type="entry name" value="2-methylcitrate dehydratase PrpD"/>
    <property type="match status" value="1"/>
</dbReference>
<comment type="caution">
    <text evidence="4">The sequence shown here is derived from an EMBL/GenBank/DDBJ whole genome shotgun (WGS) entry which is preliminary data.</text>
</comment>
<dbReference type="InterPro" id="IPR045337">
    <property type="entry name" value="MmgE_PrpD_C"/>
</dbReference>
<gene>
    <name evidence="4" type="ORF">J5Y06_17010</name>
</gene>
<dbReference type="RefSeq" id="WP_209336386.1">
    <property type="nucleotide sequence ID" value="NZ_JAGIYY010000007.1"/>
</dbReference>
<organism evidence="4 5">
    <name type="scientific">Tianweitania sediminis</name>
    <dbReference type="NCBI Taxonomy" id="1502156"/>
    <lineage>
        <taxon>Bacteria</taxon>
        <taxon>Pseudomonadati</taxon>
        <taxon>Pseudomonadota</taxon>
        <taxon>Alphaproteobacteria</taxon>
        <taxon>Hyphomicrobiales</taxon>
        <taxon>Phyllobacteriaceae</taxon>
        <taxon>Tianweitania</taxon>
    </lineage>
</organism>
<dbReference type="InterPro" id="IPR036148">
    <property type="entry name" value="MmgE/PrpD_sf"/>
</dbReference>
<dbReference type="InterPro" id="IPR042188">
    <property type="entry name" value="MmgE/PrpD_sf_2"/>
</dbReference>
<sequence length="453" mass="47609">MAREAHNTPVTRWLAERASNIQRGDLPSDAVTVARQCILDWYAVTIPGASEPAVTLLADELLEDGAAPLASLVGLEGRTSPLNAALINGTASHALDFDDVNLAILGHPTVALLPGLLALAEQTGATQDDILTAFTAGYEVVCRVGLLTSPSHYNHGFHATSTVGSIGAAAACARLLGLDAEQTATALGIAATKASGLKSMFGTMCKPLHAGMAAQNGLMAARLAARGYTSRADALECAQGFAATQSVDFNADAAMEGQPLDFHLKNNLFKYHASCYLTHGAIEAALAIREKNGLETASIRTITISVPPITDRVCNLARPTTGLEAKFSLRLTVAMALSGRNTSGIETYTDELTQEPELLRLRDLATIDFVEGYPQAKADVEVTLDDGRSFKASHDAGLPDADLARQGRKLEQKFDAMIEPLLGARTSQLRVALAGFGGGDSLAEISEMARGAQ</sequence>
<feature type="domain" description="MmgE/PrpD C-terminal" evidence="3">
    <location>
        <begin position="272"/>
        <end position="427"/>
    </location>
</feature>
<comment type="similarity">
    <text evidence="1">Belongs to the PrpD family.</text>
</comment>
<reference evidence="4" key="1">
    <citation type="submission" date="2021-03" db="EMBL/GenBank/DDBJ databases">
        <title>Genome sequencing and assembly of Tianweitania sediminis.</title>
        <authorList>
            <person name="Chhetri G."/>
        </authorList>
    </citation>
    <scope>NUCLEOTIDE SEQUENCE</scope>
    <source>
        <strain evidence="4">Z8</strain>
    </source>
</reference>
<dbReference type="Pfam" id="PF03972">
    <property type="entry name" value="MmgE_PrpD_N"/>
    <property type="match status" value="1"/>
</dbReference>
<feature type="domain" description="MmgE/PrpD N-terminal" evidence="2">
    <location>
        <begin position="14"/>
        <end position="246"/>
    </location>
</feature>
<dbReference type="Proteomes" id="UP000666240">
    <property type="component" value="Unassembled WGS sequence"/>
</dbReference>
<dbReference type="EMBL" id="JAGIYY010000007">
    <property type="protein sequence ID" value="MBP0440354.1"/>
    <property type="molecule type" value="Genomic_DNA"/>
</dbReference>
<dbReference type="PANTHER" id="PTHR16943:SF8">
    <property type="entry name" value="2-METHYLCITRATE DEHYDRATASE"/>
    <property type="match status" value="1"/>
</dbReference>
<name>A0A8J7UL49_9HYPH</name>
<dbReference type="InterPro" id="IPR045336">
    <property type="entry name" value="MmgE_PrpD_N"/>
</dbReference>
<dbReference type="InterPro" id="IPR005656">
    <property type="entry name" value="MmgE_PrpD"/>
</dbReference>
<dbReference type="AlphaFoldDB" id="A0A8J7UL49"/>
<evidence type="ECO:0000256" key="1">
    <source>
        <dbReference type="ARBA" id="ARBA00006174"/>
    </source>
</evidence>
<evidence type="ECO:0000259" key="3">
    <source>
        <dbReference type="Pfam" id="PF19305"/>
    </source>
</evidence>
<dbReference type="InterPro" id="IPR042183">
    <property type="entry name" value="MmgE/PrpD_sf_1"/>
</dbReference>
<evidence type="ECO:0000313" key="5">
    <source>
        <dbReference type="Proteomes" id="UP000666240"/>
    </source>
</evidence>
<evidence type="ECO:0000313" key="4">
    <source>
        <dbReference type="EMBL" id="MBP0440354.1"/>
    </source>
</evidence>
<dbReference type="Gene3D" id="1.10.4100.10">
    <property type="entry name" value="2-methylcitrate dehydratase PrpD"/>
    <property type="match status" value="1"/>
</dbReference>
<dbReference type="PANTHER" id="PTHR16943">
    <property type="entry name" value="2-METHYLCITRATE DEHYDRATASE-RELATED"/>
    <property type="match status" value="1"/>
</dbReference>
<proteinExistence type="inferred from homology"/>
<evidence type="ECO:0000259" key="2">
    <source>
        <dbReference type="Pfam" id="PF03972"/>
    </source>
</evidence>
<dbReference type="Pfam" id="PF19305">
    <property type="entry name" value="MmgE_PrpD_C"/>
    <property type="match status" value="1"/>
</dbReference>
<keyword evidence="5" id="KW-1185">Reference proteome</keyword>
<dbReference type="GO" id="GO:0016829">
    <property type="term" value="F:lyase activity"/>
    <property type="evidence" value="ECO:0007669"/>
    <property type="project" value="InterPro"/>
</dbReference>